<protein>
    <submittedName>
        <fullName evidence="1">Uncharacterized protein</fullName>
    </submittedName>
</protein>
<accession>A0ABV7CNL2</accession>
<keyword evidence="2" id="KW-1185">Reference proteome</keyword>
<evidence type="ECO:0000313" key="2">
    <source>
        <dbReference type="Proteomes" id="UP001595453"/>
    </source>
</evidence>
<dbReference type="EMBL" id="JBHRSD010000033">
    <property type="protein sequence ID" value="MFC3034183.1"/>
    <property type="molecule type" value="Genomic_DNA"/>
</dbReference>
<comment type="caution">
    <text evidence="1">The sequence shown here is derived from an EMBL/GenBank/DDBJ whole genome shotgun (WGS) entry which is preliminary data.</text>
</comment>
<reference evidence="2" key="1">
    <citation type="journal article" date="2019" name="Int. J. Syst. Evol. Microbiol.">
        <title>The Global Catalogue of Microorganisms (GCM) 10K type strain sequencing project: providing services to taxonomists for standard genome sequencing and annotation.</title>
        <authorList>
            <consortium name="The Broad Institute Genomics Platform"/>
            <consortium name="The Broad Institute Genome Sequencing Center for Infectious Disease"/>
            <person name="Wu L."/>
            <person name="Ma J."/>
        </authorList>
    </citation>
    <scope>NUCLEOTIDE SEQUENCE [LARGE SCALE GENOMIC DNA]</scope>
    <source>
        <strain evidence="2">KCTC 42730</strain>
    </source>
</reference>
<organism evidence="1 2">
    <name type="scientific">Pseudoalteromonas fenneropenaei</name>
    <dbReference type="NCBI Taxonomy" id="1737459"/>
    <lineage>
        <taxon>Bacteria</taxon>
        <taxon>Pseudomonadati</taxon>
        <taxon>Pseudomonadota</taxon>
        <taxon>Gammaproteobacteria</taxon>
        <taxon>Alteromonadales</taxon>
        <taxon>Pseudoalteromonadaceae</taxon>
        <taxon>Pseudoalteromonas</taxon>
    </lineage>
</organism>
<proteinExistence type="predicted"/>
<gene>
    <name evidence="1" type="ORF">ACFOEE_16880</name>
</gene>
<name>A0ABV7CNL2_9GAMM</name>
<evidence type="ECO:0000313" key="1">
    <source>
        <dbReference type="EMBL" id="MFC3034183.1"/>
    </source>
</evidence>
<dbReference type="Proteomes" id="UP001595453">
    <property type="component" value="Unassembled WGS sequence"/>
</dbReference>
<dbReference type="RefSeq" id="WP_377126990.1">
    <property type="nucleotide sequence ID" value="NZ_JBHRSD010000033.1"/>
</dbReference>
<sequence length="88" mass="10295">MTTLANWIFTRCHRRSRLAKVQLLLQYYYSTHCSKALLQQLTEVLKTPSGLLAGCAVLLVGKQMPKRKLLKWFILLRRFQQNMASQRS</sequence>